<dbReference type="GO" id="GO:0016020">
    <property type="term" value="C:membrane"/>
    <property type="evidence" value="ECO:0007669"/>
    <property type="project" value="UniProtKB-SubCell"/>
</dbReference>
<feature type="transmembrane region" description="Helical" evidence="5">
    <location>
        <begin position="124"/>
        <end position="141"/>
    </location>
</feature>
<feature type="domain" description="EamA" evidence="6">
    <location>
        <begin position="148"/>
        <end position="284"/>
    </location>
</feature>
<feature type="transmembrane region" description="Helical" evidence="5">
    <location>
        <begin position="39"/>
        <end position="58"/>
    </location>
</feature>
<dbReference type="PANTHER" id="PTHR32322:SF9">
    <property type="entry name" value="AMINO-ACID METABOLITE EFFLUX PUMP-RELATED"/>
    <property type="match status" value="1"/>
</dbReference>
<evidence type="ECO:0000313" key="7">
    <source>
        <dbReference type="EMBL" id="AMU87501.1"/>
    </source>
</evidence>
<feature type="transmembrane region" description="Helical" evidence="5">
    <location>
        <begin position="269"/>
        <end position="286"/>
    </location>
</feature>
<organism evidence="7 8">
    <name type="scientific">Sphingopyxis macrogoltabida</name>
    <name type="common">Sphingomonas macrogoltabidus</name>
    <dbReference type="NCBI Taxonomy" id="33050"/>
    <lineage>
        <taxon>Bacteria</taxon>
        <taxon>Pseudomonadati</taxon>
        <taxon>Pseudomonadota</taxon>
        <taxon>Alphaproteobacteria</taxon>
        <taxon>Sphingomonadales</taxon>
        <taxon>Sphingomonadaceae</taxon>
        <taxon>Sphingopyxis</taxon>
    </lineage>
</organism>
<keyword evidence="2 5" id="KW-0812">Transmembrane</keyword>
<dbReference type="PANTHER" id="PTHR32322">
    <property type="entry name" value="INNER MEMBRANE TRANSPORTER"/>
    <property type="match status" value="1"/>
</dbReference>
<feature type="transmembrane region" description="Helical" evidence="5">
    <location>
        <begin position="65"/>
        <end position="87"/>
    </location>
</feature>
<evidence type="ECO:0000259" key="6">
    <source>
        <dbReference type="Pfam" id="PF00892"/>
    </source>
</evidence>
<dbReference type="Pfam" id="PF00892">
    <property type="entry name" value="EamA"/>
    <property type="match status" value="2"/>
</dbReference>
<reference evidence="8" key="1">
    <citation type="submission" date="2015-11" db="EMBL/GenBank/DDBJ databases">
        <title>Complete genome sequence of a polyethylene-glycol degrader Sphingopyxis macrogoltabida 203N (NBRC 111659).</title>
        <authorList>
            <person name="Yoshiyuki O."/>
            <person name="Shouta N."/>
            <person name="Nagata Y."/>
            <person name="Numata M."/>
            <person name="Tsuchikane K."/>
            <person name="Hosoyama A."/>
            <person name="Yamazoe A."/>
            <person name="Tsuda M."/>
            <person name="Fujita N."/>
            <person name="Kawai F."/>
        </authorList>
    </citation>
    <scope>NUCLEOTIDE SEQUENCE [LARGE SCALE GENOMIC DNA]</scope>
    <source>
        <strain evidence="8">203N</strain>
    </source>
</reference>
<evidence type="ECO:0000256" key="4">
    <source>
        <dbReference type="ARBA" id="ARBA00023136"/>
    </source>
</evidence>
<sequence>MNRLRTPLGPLDTAVAVAMIFAWGFNIIAMKIIVGEAGALPSAMLRQLIVLVVCLPFLRIVPGRMLALTGFGLLSGACFYLAVSWSLAVADNVGALAIAGQLGVPFSLILAVLILKERIHWRRIMGIILALSGVALLVFDPEAGKEIYGILVTALASLIWAFGALIQRGLNGVPVLTITAWVGAMGSLAMVPATLIGDPAGFAAIPDLPLSAFGWVAYAAVVSTILGHGAMAWLLQRHDVSVIVPFTIPTPVVSVAAAAAWFGTPVTPLMMLGGFIAIVGVGIVALRTAKVDGPVPEATKASNVPD</sequence>
<dbReference type="RefSeq" id="WP_054723918.1">
    <property type="nucleotide sequence ID" value="NZ_CP009429.1"/>
</dbReference>
<accession>A0AAC8YWE3</accession>
<feature type="transmembrane region" description="Helical" evidence="5">
    <location>
        <begin position="215"/>
        <end position="235"/>
    </location>
</feature>
<dbReference type="SUPFAM" id="SSF103481">
    <property type="entry name" value="Multidrug resistance efflux transporter EmrE"/>
    <property type="match status" value="2"/>
</dbReference>
<dbReference type="InterPro" id="IPR037185">
    <property type="entry name" value="EmrE-like"/>
</dbReference>
<protein>
    <recommendedName>
        <fullName evidence="6">EamA domain-containing protein</fullName>
    </recommendedName>
</protein>
<keyword evidence="8" id="KW-1185">Reference proteome</keyword>
<evidence type="ECO:0000256" key="1">
    <source>
        <dbReference type="ARBA" id="ARBA00004141"/>
    </source>
</evidence>
<comment type="subcellular location">
    <subcellularLocation>
        <location evidence="1">Membrane</location>
        <topology evidence="1">Multi-pass membrane protein</topology>
    </subcellularLocation>
</comment>
<dbReference type="AlphaFoldDB" id="A0AAC8YWE3"/>
<feature type="transmembrane region" description="Helical" evidence="5">
    <location>
        <begin position="12"/>
        <end position="33"/>
    </location>
</feature>
<keyword evidence="3 5" id="KW-1133">Transmembrane helix</keyword>
<dbReference type="EMBL" id="CP013344">
    <property type="protein sequence ID" value="AMU87501.1"/>
    <property type="molecule type" value="Genomic_DNA"/>
</dbReference>
<feature type="transmembrane region" description="Helical" evidence="5">
    <location>
        <begin position="242"/>
        <end position="263"/>
    </location>
</feature>
<name>A0AAC8YWE3_SPHMC</name>
<feature type="transmembrane region" description="Helical" evidence="5">
    <location>
        <begin position="93"/>
        <end position="115"/>
    </location>
</feature>
<reference evidence="7 8" key="2">
    <citation type="journal article" date="2016" name="Genome Announc.">
        <title>Complete Genome Sequence of Sphingopyxis macrogoltabida Strain 203N (NBRC 111659), a Polyethylene Glycol Degrader.</title>
        <authorList>
            <person name="Ohtsubo Y."/>
            <person name="Nonoyama S."/>
            <person name="Nagata Y."/>
            <person name="Numata M."/>
            <person name="Tsuchikane K."/>
            <person name="Hosoyama A."/>
            <person name="Yamazoe A."/>
            <person name="Tsuda M."/>
            <person name="Fujita N."/>
            <person name="Kawai F."/>
        </authorList>
    </citation>
    <scope>NUCLEOTIDE SEQUENCE [LARGE SCALE GENOMIC DNA]</scope>
    <source>
        <strain evidence="7 8">203N</strain>
    </source>
</reference>
<evidence type="ECO:0000256" key="5">
    <source>
        <dbReference type="SAM" id="Phobius"/>
    </source>
</evidence>
<gene>
    <name evidence="7" type="ORF">ATM17_00370</name>
</gene>
<dbReference type="Proteomes" id="UP000076088">
    <property type="component" value="Chromosome"/>
</dbReference>
<dbReference type="InterPro" id="IPR050638">
    <property type="entry name" value="AA-Vitamin_Transporters"/>
</dbReference>
<feature type="transmembrane region" description="Helical" evidence="5">
    <location>
        <begin position="173"/>
        <end position="195"/>
    </location>
</feature>
<evidence type="ECO:0000313" key="8">
    <source>
        <dbReference type="Proteomes" id="UP000076088"/>
    </source>
</evidence>
<keyword evidence="4 5" id="KW-0472">Membrane</keyword>
<evidence type="ECO:0000256" key="2">
    <source>
        <dbReference type="ARBA" id="ARBA00022692"/>
    </source>
</evidence>
<evidence type="ECO:0000256" key="3">
    <source>
        <dbReference type="ARBA" id="ARBA00022989"/>
    </source>
</evidence>
<dbReference type="InterPro" id="IPR000620">
    <property type="entry name" value="EamA_dom"/>
</dbReference>
<feature type="domain" description="EamA" evidence="6">
    <location>
        <begin position="16"/>
        <end position="138"/>
    </location>
</feature>
<feature type="transmembrane region" description="Helical" evidence="5">
    <location>
        <begin position="147"/>
        <end position="166"/>
    </location>
</feature>
<proteinExistence type="predicted"/>